<accession>A0A813EL12</accession>
<feature type="signal peptide" evidence="5">
    <location>
        <begin position="1"/>
        <end position="25"/>
    </location>
</feature>
<name>A0A813EL12_POLGL</name>
<organism evidence="8 9">
    <name type="scientific">Polarella glacialis</name>
    <name type="common">Dinoflagellate</name>
    <dbReference type="NCBI Taxonomy" id="89957"/>
    <lineage>
        <taxon>Eukaryota</taxon>
        <taxon>Sar</taxon>
        <taxon>Alveolata</taxon>
        <taxon>Dinophyceae</taxon>
        <taxon>Suessiales</taxon>
        <taxon>Suessiaceae</taxon>
        <taxon>Polarella</taxon>
    </lineage>
</organism>
<feature type="region of interest" description="Disordered" evidence="4">
    <location>
        <begin position="92"/>
        <end position="124"/>
    </location>
</feature>
<comment type="similarity">
    <text evidence="1">Belongs to the glycosyl hydrolase 2 family.</text>
</comment>
<dbReference type="GO" id="GO:0004553">
    <property type="term" value="F:hydrolase activity, hydrolyzing O-glycosyl compounds"/>
    <property type="evidence" value="ECO:0007669"/>
    <property type="project" value="InterPro"/>
</dbReference>
<evidence type="ECO:0000256" key="5">
    <source>
        <dbReference type="SAM" id="SignalP"/>
    </source>
</evidence>
<dbReference type="AlphaFoldDB" id="A0A813EL12"/>
<dbReference type="Proteomes" id="UP000654075">
    <property type="component" value="Unassembled WGS sequence"/>
</dbReference>
<evidence type="ECO:0000256" key="3">
    <source>
        <dbReference type="ARBA" id="ARBA00023295"/>
    </source>
</evidence>
<evidence type="ECO:0000256" key="4">
    <source>
        <dbReference type="SAM" id="MobiDB-lite"/>
    </source>
</evidence>
<sequence length="716" mass="78884">MATCSRRVALAAVAAAVVSAATASGQLTGPNGWPSESPVWPRYPVGDRGRRVHVLNGTWEFAFLGDRPLERALPKTVSWEPVTVPDAFDARPDRPSCETCWPSQDAARENDTGHDGQQSVPPWWAGDGEASSCSSCCSRAFGDQGNRRCWNSEDPSSANGRSFAKCCGQDPLRYRRGVAAYRAEVELEPGTASLLLLGGCALRCLVTVDSSFIADHAGLSPFTVEVPASKLEGQRVRTVTILVDNRFDRRTHPVHQPGYDWYQAGGILRAVQLHSLPGPDLSYLAAVEVFPRSLEHVDVRVRPSLRAASRAELLYRWRFDDGDGCDSRGWAELVAVEGLLGVKVPGARPWSPAAPNLHRLKVAMLEPSGELLDCVEVRFGLRTVATRGRDILLNNEPVKLFGFNRHDLTDSPVLSHGDLVRDIMILKEIGANFVRGSHYAQDQRFLDLCDVHGLLVWEEVLGWQNTLEDFSDGVFMMQSLKLADEMAAASANHPSVIFFGFFNEGRSGDGSPATAGAYQAMASRLREKSAGTRLISWGSNAAIDDKHLAFADVCSFHDYPAWYPTNEPAQIQQVREIPLLWEAFGRFVEEHYPDKPLLITEAGAGGLFGRHGPSDEKWTEEYQSLLMQLHLLSITVNPRVAGLALWQFADIPIDRKTSSEDQRPGGLNNKGVVGITRLPKVAFQAIRLIRKQQPGEYFGLVLPPEDAPRLEGMFRT</sequence>
<dbReference type="InterPro" id="IPR036156">
    <property type="entry name" value="Beta-gal/glucu_dom_sf"/>
</dbReference>
<dbReference type="InterPro" id="IPR013783">
    <property type="entry name" value="Ig-like_fold"/>
</dbReference>
<dbReference type="SUPFAM" id="SSF49785">
    <property type="entry name" value="Galactose-binding domain-like"/>
    <property type="match status" value="1"/>
</dbReference>
<dbReference type="SUPFAM" id="SSF49303">
    <property type="entry name" value="beta-Galactosidase/glucuronidase domain"/>
    <property type="match status" value="1"/>
</dbReference>
<dbReference type="OMA" id="YPAWYPT"/>
<dbReference type="InterPro" id="IPR008979">
    <property type="entry name" value="Galactose-bd-like_sf"/>
</dbReference>
<feature type="chain" id="PRO_5032965777" description="Beta-galactosidase" evidence="5">
    <location>
        <begin position="26"/>
        <end position="716"/>
    </location>
</feature>
<evidence type="ECO:0000256" key="2">
    <source>
        <dbReference type="ARBA" id="ARBA00022801"/>
    </source>
</evidence>
<dbReference type="Pfam" id="PF00703">
    <property type="entry name" value="Glyco_hydro_2"/>
    <property type="match status" value="1"/>
</dbReference>
<evidence type="ECO:0008006" key="10">
    <source>
        <dbReference type="Google" id="ProtNLM"/>
    </source>
</evidence>
<dbReference type="Pfam" id="PF02836">
    <property type="entry name" value="Glyco_hydro_2_C"/>
    <property type="match status" value="1"/>
</dbReference>
<evidence type="ECO:0000256" key="1">
    <source>
        <dbReference type="ARBA" id="ARBA00007401"/>
    </source>
</evidence>
<proteinExistence type="inferred from homology"/>
<dbReference type="PANTHER" id="PTHR42732">
    <property type="entry name" value="BETA-GALACTOSIDASE"/>
    <property type="match status" value="1"/>
</dbReference>
<evidence type="ECO:0000259" key="6">
    <source>
        <dbReference type="Pfam" id="PF00703"/>
    </source>
</evidence>
<evidence type="ECO:0000313" key="9">
    <source>
        <dbReference type="Proteomes" id="UP000654075"/>
    </source>
</evidence>
<dbReference type="GO" id="GO:0005975">
    <property type="term" value="P:carbohydrate metabolic process"/>
    <property type="evidence" value="ECO:0007669"/>
    <property type="project" value="InterPro"/>
</dbReference>
<protein>
    <recommendedName>
        <fullName evidence="10">Beta-galactosidase</fullName>
    </recommendedName>
</protein>
<dbReference type="InterPro" id="IPR051913">
    <property type="entry name" value="GH2_Domain-Containing"/>
</dbReference>
<dbReference type="PANTHER" id="PTHR42732:SF1">
    <property type="entry name" value="BETA-MANNOSIDASE"/>
    <property type="match status" value="1"/>
</dbReference>
<keyword evidence="5" id="KW-0732">Signal</keyword>
<dbReference type="InterPro" id="IPR006103">
    <property type="entry name" value="Glyco_hydro_2_cat"/>
</dbReference>
<reference evidence="8" key="1">
    <citation type="submission" date="2021-02" db="EMBL/GenBank/DDBJ databases">
        <authorList>
            <person name="Dougan E. K."/>
            <person name="Rhodes N."/>
            <person name="Thang M."/>
            <person name="Chan C."/>
        </authorList>
    </citation>
    <scope>NUCLEOTIDE SEQUENCE</scope>
</reference>
<evidence type="ECO:0000259" key="7">
    <source>
        <dbReference type="Pfam" id="PF02836"/>
    </source>
</evidence>
<dbReference type="OrthoDB" id="408532at2759"/>
<dbReference type="SUPFAM" id="SSF51445">
    <property type="entry name" value="(Trans)glycosidases"/>
    <property type="match status" value="1"/>
</dbReference>
<gene>
    <name evidence="8" type="ORF">PGLA1383_LOCUS20988</name>
</gene>
<keyword evidence="2" id="KW-0378">Hydrolase</keyword>
<keyword evidence="9" id="KW-1185">Reference proteome</keyword>
<evidence type="ECO:0000313" key="8">
    <source>
        <dbReference type="EMBL" id="CAE8602752.1"/>
    </source>
</evidence>
<dbReference type="Gene3D" id="2.60.40.10">
    <property type="entry name" value="Immunoglobulins"/>
    <property type="match status" value="1"/>
</dbReference>
<dbReference type="InterPro" id="IPR017853">
    <property type="entry name" value="GH"/>
</dbReference>
<feature type="domain" description="Glycoside hydrolase family 2 immunoglobulin-like beta-sandwich" evidence="6">
    <location>
        <begin position="342"/>
        <end position="382"/>
    </location>
</feature>
<keyword evidence="3" id="KW-0326">Glycosidase</keyword>
<dbReference type="Gene3D" id="2.60.120.260">
    <property type="entry name" value="Galactose-binding domain-like"/>
    <property type="match status" value="1"/>
</dbReference>
<comment type="caution">
    <text evidence="8">The sequence shown here is derived from an EMBL/GenBank/DDBJ whole genome shotgun (WGS) entry which is preliminary data.</text>
</comment>
<dbReference type="EMBL" id="CAJNNV010014627">
    <property type="protein sequence ID" value="CAE8602752.1"/>
    <property type="molecule type" value="Genomic_DNA"/>
</dbReference>
<dbReference type="Gene3D" id="3.20.20.80">
    <property type="entry name" value="Glycosidases"/>
    <property type="match status" value="1"/>
</dbReference>
<feature type="domain" description="Glycoside hydrolase family 2 catalytic" evidence="7">
    <location>
        <begin position="385"/>
        <end position="685"/>
    </location>
</feature>
<dbReference type="InterPro" id="IPR006102">
    <property type="entry name" value="Ig-like_GH2"/>
</dbReference>